<feature type="chain" id="PRO_5036788613" description="Ig-like domain-containing protein" evidence="5">
    <location>
        <begin position="17"/>
        <end position="313"/>
    </location>
</feature>
<evidence type="ECO:0000256" key="3">
    <source>
        <dbReference type="ARBA" id="ARBA00023157"/>
    </source>
</evidence>
<evidence type="ECO:0000256" key="1">
    <source>
        <dbReference type="ARBA" id="ARBA00022729"/>
    </source>
</evidence>
<feature type="domain" description="Ig-like" evidence="6">
    <location>
        <begin position="24"/>
        <end position="111"/>
    </location>
</feature>
<feature type="signal peptide" evidence="5">
    <location>
        <begin position="1"/>
        <end position="16"/>
    </location>
</feature>
<reference evidence="7" key="1">
    <citation type="submission" date="2022-11" db="UniProtKB">
        <authorList>
            <consortium name="EnsemblMetazoa"/>
        </authorList>
    </citation>
    <scope>IDENTIFICATION</scope>
</reference>
<keyword evidence="4" id="KW-0393">Immunoglobulin domain</keyword>
<sequence length="313" mass="35460">MLVVIVFLCVVTCVDSQLCRLKAPSNITEGVWPGTDVLLNCTVFGGTVDRFFWKKDGHVLSNVKLVSPFGQDGRRLLTWEGLKLDNISGRDDGEYRCIVSKDGTTDEDWVTVHIFAKPRITSPKQMYIESNVGNSIVTTCSAEGWPKPTVFWRKEGSNSELSNSFVTNFGVYLHIVFVRKEDNGFYLCYANNSIGTDNRTLLLHVSMQEKPRPAVKVTVPYDHVIAYVSQRLTLRCKGLNVLDKYTVVYWEHNGERLHVDVESRRFPNINEVDFWYTIHSVTAEHAGNYTCAVQTDRGNDAQVIKLEVKKNGN</sequence>
<dbReference type="InterPro" id="IPR051170">
    <property type="entry name" value="Neural/epithelial_adhesion"/>
</dbReference>
<keyword evidence="8" id="KW-1185">Reference proteome</keyword>
<keyword evidence="2" id="KW-0677">Repeat</keyword>
<evidence type="ECO:0000256" key="4">
    <source>
        <dbReference type="ARBA" id="ARBA00023319"/>
    </source>
</evidence>
<dbReference type="CDD" id="cd00096">
    <property type="entry name" value="Ig"/>
    <property type="match status" value="1"/>
</dbReference>
<dbReference type="EnsemblMetazoa" id="XM_021043071.2">
    <property type="protein sequence ID" value="XP_020898730.1"/>
    <property type="gene ID" value="LOC110237478"/>
</dbReference>
<dbReference type="InterPro" id="IPR007110">
    <property type="entry name" value="Ig-like_dom"/>
</dbReference>
<evidence type="ECO:0000256" key="2">
    <source>
        <dbReference type="ARBA" id="ARBA00022737"/>
    </source>
</evidence>
<dbReference type="PANTHER" id="PTHR12231">
    <property type="entry name" value="CTX-RELATED TYPE I TRANSMEMBRANE PROTEIN"/>
    <property type="match status" value="1"/>
</dbReference>
<evidence type="ECO:0000259" key="6">
    <source>
        <dbReference type="PROSITE" id="PS50835"/>
    </source>
</evidence>
<evidence type="ECO:0000313" key="7">
    <source>
        <dbReference type="EnsemblMetazoa" id="XP_020898730.1"/>
    </source>
</evidence>
<name>A0A913X571_EXADI</name>
<dbReference type="InterPro" id="IPR036179">
    <property type="entry name" value="Ig-like_dom_sf"/>
</dbReference>
<dbReference type="SMART" id="SM00408">
    <property type="entry name" value="IGc2"/>
    <property type="match status" value="3"/>
</dbReference>
<dbReference type="FunFam" id="2.60.40.10:FF:000032">
    <property type="entry name" value="palladin isoform X1"/>
    <property type="match status" value="1"/>
</dbReference>
<dbReference type="RefSeq" id="XP_020898730.1">
    <property type="nucleotide sequence ID" value="XM_021043071.2"/>
</dbReference>
<protein>
    <recommendedName>
        <fullName evidence="6">Ig-like domain-containing protein</fullName>
    </recommendedName>
</protein>
<dbReference type="InterPro" id="IPR003599">
    <property type="entry name" value="Ig_sub"/>
</dbReference>
<keyword evidence="3" id="KW-1015">Disulfide bond</keyword>
<accession>A0A913X571</accession>
<dbReference type="SMART" id="SM00409">
    <property type="entry name" value="IG"/>
    <property type="match status" value="3"/>
</dbReference>
<dbReference type="PROSITE" id="PS50835">
    <property type="entry name" value="IG_LIKE"/>
    <property type="match status" value="3"/>
</dbReference>
<evidence type="ECO:0000256" key="5">
    <source>
        <dbReference type="SAM" id="SignalP"/>
    </source>
</evidence>
<dbReference type="GeneID" id="110237478"/>
<evidence type="ECO:0000313" key="8">
    <source>
        <dbReference type="Proteomes" id="UP000887567"/>
    </source>
</evidence>
<dbReference type="InterPro" id="IPR013783">
    <property type="entry name" value="Ig-like_fold"/>
</dbReference>
<dbReference type="AlphaFoldDB" id="A0A913X571"/>
<dbReference type="OrthoDB" id="5966846at2759"/>
<dbReference type="PANTHER" id="PTHR12231:SF253">
    <property type="entry name" value="DPR-INTERACTING PROTEIN ETA, ISOFORM B-RELATED"/>
    <property type="match status" value="1"/>
</dbReference>
<dbReference type="Gene3D" id="2.60.40.10">
    <property type="entry name" value="Immunoglobulins"/>
    <property type="match status" value="3"/>
</dbReference>
<dbReference type="GO" id="GO:0043005">
    <property type="term" value="C:neuron projection"/>
    <property type="evidence" value="ECO:0007669"/>
    <property type="project" value="TreeGrafter"/>
</dbReference>
<organism evidence="7 8">
    <name type="scientific">Exaiptasia diaphana</name>
    <name type="common">Tropical sea anemone</name>
    <name type="synonym">Aiptasia pulchella</name>
    <dbReference type="NCBI Taxonomy" id="2652724"/>
    <lineage>
        <taxon>Eukaryota</taxon>
        <taxon>Metazoa</taxon>
        <taxon>Cnidaria</taxon>
        <taxon>Anthozoa</taxon>
        <taxon>Hexacorallia</taxon>
        <taxon>Actiniaria</taxon>
        <taxon>Aiptasiidae</taxon>
        <taxon>Exaiptasia</taxon>
    </lineage>
</organism>
<dbReference type="Proteomes" id="UP000887567">
    <property type="component" value="Unplaced"/>
</dbReference>
<feature type="domain" description="Ig-like" evidence="6">
    <location>
        <begin position="213"/>
        <end position="309"/>
    </location>
</feature>
<dbReference type="Pfam" id="PF13927">
    <property type="entry name" value="Ig_3"/>
    <property type="match status" value="2"/>
</dbReference>
<dbReference type="Pfam" id="PF13895">
    <property type="entry name" value="Ig_2"/>
    <property type="match status" value="1"/>
</dbReference>
<dbReference type="InterPro" id="IPR003598">
    <property type="entry name" value="Ig_sub2"/>
</dbReference>
<proteinExistence type="predicted"/>
<dbReference type="SUPFAM" id="SSF48726">
    <property type="entry name" value="Immunoglobulin"/>
    <property type="match status" value="3"/>
</dbReference>
<dbReference type="KEGG" id="epa:110237478"/>
<keyword evidence="1 5" id="KW-0732">Signal</keyword>
<feature type="domain" description="Ig-like" evidence="6">
    <location>
        <begin position="118"/>
        <end position="206"/>
    </location>
</feature>